<keyword evidence="3" id="KW-1185">Reference proteome</keyword>
<protein>
    <submittedName>
        <fullName evidence="2">HNH endonuclease</fullName>
    </submittedName>
</protein>
<organism evidence="2 3">
    <name type="scientific">Azospirillum melinis</name>
    <dbReference type="NCBI Taxonomy" id="328839"/>
    <lineage>
        <taxon>Bacteria</taxon>
        <taxon>Pseudomonadati</taxon>
        <taxon>Pseudomonadota</taxon>
        <taxon>Alphaproteobacteria</taxon>
        <taxon>Rhodospirillales</taxon>
        <taxon>Azospirillaceae</taxon>
        <taxon>Azospirillum</taxon>
    </lineage>
</organism>
<sequence length="316" mass="35245">MRRVARGTEPPPAALGARDKDGKNELERARAHVSDPTMTKSFEFKAYKDEEVKRRLHELFHGKCAYCETYYSASAPVDVEHYRPKNAVYEDKEHSGYWWIAMAWDNLLPSCIDCNRKRKQEVRVVSASLTVLRDGAKAVNSVQSGKKDSFPLRPGATRLQAELVNYTGEQALLLNPCEDDPAAHLDFIVADTPTCSLVVPRGDDGQRERGATSIQVYGLNRLGLVQDRTRLLRRLEFLGELTVELGVLIDDLGTPAVAEALDGVTAATAPAILRRLRTLLDRTAAEMKAMTEPDQPYSAMAKVWLDAFMVRLEGRS</sequence>
<name>A0ABX2KUG8_9PROT</name>
<accession>A0ABX2KUG8</accession>
<evidence type="ECO:0000313" key="3">
    <source>
        <dbReference type="Proteomes" id="UP000605086"/>
    </source>
</evidence>
<dbReference type="CDD" id="cd00085">
    <property type="entry name" value="HNHc"/>
    <property type="match status" value="1"/>
</dbReference>
<reference evidence="2 3" key="1">
    <citation type="submission" date="2019-10" db="EMBL/GenBank/DDBJ databases">
        <title>Genome sequence of Azospirillum melinis.</title>
        <authorList>
            <person name="Ambrosini A."/>
            <person name="Sant'Anna F.H."/>
            <person name="Cassan F.D."/>
            <person name="Souza E.M."/>
            <person name="Passaglia L.M.P."/>
        </authorList>
    </citation>
    <scope>NUCLEOTIDE SEQUENCE [LARGE SCALE GENOMIC DNA]</scope>
    <source>
        <strain evidence="2 3">TMCY0552</strain>
    </source>
</reference>
<dbReference type="Gene3D" id="1.10.30.50">
    <property type="match status" value="1"/>
</dbReference>
<comment type="caution">
    <text evidence="2">The sequence shown here is derived from an EMBL/GenBank/DDBJ whole genome shotgun (WGS) entry which is preliminary data.</text>
</comment>
<dbReference type="Proteomes" id="UP000605086">
    <property type="component" value="Unassembled WGS sequence"/>
</dbReference>
<dbReference type="EMBL" id="WHOS01000093">
    <property type="protein sequence ID" value="NUB04207.1"/>
    <property type="molecule type" value="Genomic_DNA"/>
</dbReference>
<keyword evidence="2" id="KW-0540">Nuclease</keyword>
<feature type="region of interest" description="Disordered" evidence="1">
    <location>
        <begin position="1"/>
        <end position="25"/>
    </location>
</feature>
<evidence type="ECO:0000256" key="1">
    <source>
        <dbReference type="SAM" id="MobiDB-lite"/>
    </source>
</evidence>
<evidence type="ECO:0000313" key="2">
    <source>
        <dbReference type="EMBL" id="NUB04207.1"/>
    </source>
</evidence>
<keyword evidence="2" id="KW-0378">Hydrolase</keyword>
<gene>
    <name evidence="2" type="ORF">GBZ48_33905</name>
</gene>
<dbReference type="InterPro" id="IPR003615">
    <property type="entry name" value="HNH_nuc"/>
</dbReference>
<keyword evidence="2" id="KW-0255">Endonuclease</keyword>
<proteinExistence type="predicted"/>
<dbReference type="GO" id="GO:0004519">
    <property type="term" value="F:endonuclease activity"/>
    <property type="evidence" value="ECO:0007669"/>
    <property type="project" value="UniProtKB-KW"/>
</dbReference>